<dbReference type="SMART" id="SM00448">
    <property type="entry name" value="REC"/>
    <property type="match status" value="1"/>
</dbReference>
<evidence type="ECO:0000256" key="4">
    <source>
        <dbReference type="ARBA" id="ARBA00023012"/>
    </source>
</evidence>
<feature type="region of interest" description="Disordered" evidence="6">
    <location>
        <begin position="523"/>
        <end position="555"/>
    </location>
</feature>
<dbReference type="Pfam" id="PF00072">
    <property type="entry name" value="Response_reg"/>
    <property type="match status" value="1"/>
</dbReference>
<dbReference type="CDD" id="cd00130">
    <property type="entry name" value="PAS"/>
    <property type="match status" value="1"/>
</dbReference>
<dbReference type="SUPFAM" id="SSF55874">
    <property type="entry name" value="ATPase domain of HSP90 chaperone/DNA topoisomerase II/histidine kinase"/>
    <property type="match status" value="1"/>
</dbReference>
<dbReference type="InterPro" id="IPR000014">
    <property type="entry name" value="PAS"/>
</dbReference>
<dbReference type="InterPro" id="IPR003594">
    <property type="entry name" value="HATPase_dom"/>
</dbReference>
<dbReference type="InterPro" id="IPR036890">
    <property type="entry name" value="HATPase_C_sf"/>
</dbReference>
<accession>A0ABX9QEE5</accession>
<feature type="domain" description="Histidine kinase" evidence="7">
    <location>
        <begin position="160"/>
        <end position="381"/>
    </location>
</feature>
<keyword evidence="11" id="KW-1185">Reference proteome</keyword>
<keyword evidence="3 5" id="KW-0597">Phosphoprotein</keyword>
<dbReference type="PROSITE" id="PS50112">
    <property type="entry name" value="PAS"/>
    <property type="match status" value="1"/>
</dbReference>
<dbReference type="PROSITE" id="PS50110">
    <property type="entry name" value="RESPONSE_REGULATORY"/>
    <property type="match status" value="1"/>
</dbReference>
<gene>
    <name evidence="10" type="ORF">D7Y13_26010</name>
</gene>
<dbReference type="SMART" id="SM00387">
    <property type="entry name" value="HATPase_c"/>
    <property type="match status" value="1"/>
</dbReference>
<dbReference type="Gene3D" id="3.30.450.20">
    <property type="entry name" value="PAS domain"/>
    <property type="match status" value="1"/>
</dbReference>
<dbReference type="PANTHER" id="PTHR45339">
    <property type="entry name" value="HYBRID SIGNAL TRANSDUCTION HISTIDINE KINASE J"/>
    <property type="match status" value="1"/>
</dbReference>
<dbReference type="Pfam" id="PF00512">
    <property type="entry name" value="HisKA"/>
    <property type="match status" value="1"/>
</dbReference>
<feature type="modified residue" description="4-aspartylphosphate" evidence="5">
    <location>
        <position position="452"/>
    </location>
</feature>
<evidence type="ECO:0000256" key="1">
    <source>
        <dbReference type="ARBA" id="ARBA00000085"/>
    </source>
</evidence>
<proteinExistence type="predicted"/>
<protein>
    <recommendedName>
        <fullName evidence="2">histidine kinase</fullName>
        <ecNumber evidence="2">2.7.13.3</ecNumber>
    </recommendedName>
</protein>
<dbReference type="PANTHER" id="PTHR45339:SF1">
    <property type="entry name" value="HYBRID SIGNAL TRANSDUCTION HISTIDINE KINASE J"/>
    <property type="match status" value="1"/>
</dbReference>
<feature type="domain" description="PAS" evidence="9">
    <location>
        <begin position="15"/>
        <end position="67"/>
    </location>
</feature>
<evidence type="ECO:0000259" key="8">
    <source>
        <dbReference type="PROSITE" id="PS50110"/>
    </source>
</evidence>
<dbReference type="InterPro" id="IPR003661">
    <property type="entry name" value="HisK_dim/P_dom"/>
</dbReference>
<dbReference type="NCBIfam" id="TIGR00229">
    <property type="entry name" value="sensory_box"/>
    <property type="match status" value="1"/>
</dbReference>
<dbReference type="SUPFAM" id="SSF55785">
    <property type="entry name" value="PYP-like sensor domain (PAS domain)"/>
    <property type="match status" value="1"/>
</dbReference>
<evidence type="ECO:0000256" key="5">
    <source>
        <dbReference type="PROSITE-ProRule" id="PRU00169"/>
    </source>
</evidence>
<dbReference type="CDD" id="cd00082">
    <property type="entry name" value="HisKA"/>
    <property type="match status" value="1"/>
</dbReference>
<evidence type="ECO:0000313" key="11">
    <source>
        <dbReference type="Proteomes" id="UP000278907"/>
    </source>
</evidence>
<dbReference type="CDD" id="cd16922">
    <property type="entry name" value="HATPase_EvgS-ArcB-TorS-like"/>
    <property type="match status" value="1"/>
</dbReference>
<organism evidence="10 11">
    <name type="scientific">Corallococcus praedator</name>
    <dbReference type="NCBI Taxonomy" id="2316724"/>
    <lineage>
        <taxon>Bacteria</taxon>
        <taxon>Pseudomonadati</taxon>
        <taxon>Myxococcota</taxon>
        <taxon>Myxococcia</taxon>
        <taxon>Myxococcales</taxon>
        <taxon>Cystobacterineae</taxon>
        <taxon>Myxococcaceae</taxon>
        <taxon>Corallococcus</taxon>
    </lineage>
</organism>
<comment type="caution">
    <text evidence="10">The sequence shown here is derived from an EMBL/GenBank/DDBJ whole genome shotgun (WGS) entry which is preliminary data.</text>
</comment>
<dbReference type="SUPFAM" id="SSF52172">
    <property type="entry name" value="CheY-like"/>
    <property type="match status" value="1"/>
</dbReference>
<dbReference type="InterPro" id="IPR005467">
    <property type="entry name" value="His_kinase_dom"/>
</dbReference>
<dbReference type="InterPro" id="IPR004358">
    <property type="entry name" value="Sig_transdc_His_kin-like_C"/>
</dbReference>
<name>A0ABX9QEE5_9BACT</name>
<dbReference type="EMBL" id="RAWI01000230">
    <property type="protein sequence ID" value="RKI00920.1"/>
    <property type="molecule type" value="Genomic_DNA"/>
</dbReference>
<dbReference type="PROSITE" id="PS50109">
    <property type="entry name" value="HIS_KIN"/>
    <property type="match status" value="1"/>
</dbReference>
<dbReference type="PRINTS" id="PR00344">
    <property type="entry name" value="BCTRLSENSOR"/>
</dbReference>
<dbReference type="InterPro" id="IPR036097">
    <property type="entry name" value="HisK_dim/P_sf"/>
</dbReference>
<evidence type="ECO:0000259" key="7">
    <source>
        <dbReference type="PROSITE" id="PS50109"/>
    </source>
</evidence>
<dbReference type="InterPro" id="IPR011006">
    <property type="entry name" value="CheY-like_superfamily"/>
</dbReference>
<evidence type="ECO:0000256" key="2">
    <source>
        <dbReference type="ARBA" id="ARBA00012438"/>
    </source>
</evidence>
<evidence type="ECO:0000313" key="10">
    <source>
        <dbReference type="EMBL" id="RKI00920.1"/>
    </source>
</evidence>
<reference evidence="10 11" key="1">
    <citation type="submission" date="2018-09" db="EMBL/GenBank/DDBJ databases">
        <authorList>
            <person name="Livingstone P.G."/>
            <person name="Whitworth D.E."/>
        </authorList>
    </citation>
    <scope>NUCLEOTIDE SEQUENCE [LARGE SCALE GENOMIC DNA]</scope>
    <source>
        <strain evidence="10 11">CA031B</strain>
    </source>
</reference>
<dbReference type="RefSeq" id="WP_120585239.1">
    <property type="nucleotide sequence ID" value="NZ_RAWI01000230.1"/>
</dbReference>
<dbReference type="SMART" id="SM00388">
    <property type="entry name" value="HisKA"/>
    <property type="match status" value="1"/>
</dbReference>
<evidence type="ECO:0000259" key="9">
    <source>
        <dbReference type="PROSITE" id="PS50112"/>
    </source>
</evidence>
<feature type="domain" description="Response regulatory" evidence="8">
    <location>
        <begin position="403"/>
        <end position="521"/>
    </location>
</feature>
<sequence length="672" mass="73187">MPDDAEDIGAGGAPFEESAEDLYEHAPCGYLSTTPEGRIVKVNQTFLTWTGHSREALIGRKRFSELLTVPGRIFHETHYAPLLQMQGFVHELSLELVCAKGPPLPVLINSVQTRDALGAPRSVRTTVFNMTDRKRYERELLQARRKAEQLAQAKAGLLATLSHEIRNPLNAITAATRLMGMTTLTDKQEKYLRILGASSGNLLAMVNDILDWSKIEAGKLSLEQRQFDPRELISGIVNGQAARAEEKKLRLQVELDARLPSCLLGDPVKIGQILTNLVSNALKFTEKGGVTVSVVVRARDGDACDLAFQVNDTGIGISPDRVSAIFEEYAQANYDIGMKYGGTGLGLSISRKLLELHGSKMVVASELGKGTCFSFDLRLKACAGIPDTAPVRASPTQVLRGLRVLVVEDSEVNTYVLARWFEHWGVVFDAVKNGQQAVERLREADYELVLMDLHMPELGGFDALKVLRQSPDERLRKLPVIAISASARAWQESRILASGFTDFIGKPFDADVLFQKMARCTSRELPEGPARTPASVTRQPEPPVPTGSADDPLAMTPDFSFAKLGQRAAGDPQARAALARLTLQELEQARPALMAALTVGAREDYERLCQGLMGTLLFLDAKGLAAALRRARGLLASPSKPPARMQAAAFAIEWELETLVGALTDVASAADA</sequence>
<dbReference type="Proteomes" id="UP000278907">
    <property type="component" value="Unassembled WGS sequence"/>
</dbReference>
<dbReference type="Pfam" id="PF13426">
    <property type="entry name" value="PAS_9"/>
    <property type="match status" value="1"/>
</dbReference>
<dbReference type="Pfam" id="PF02518">
    <property type="entry name" value="HATPase_c"/>
    <property type="match status" value="1"/>
</dbReference>
<evidence type="ECO:0000256" key="3">
    <source>
        <dbReference type="ARBA" id="ARBA00022553"/>
    </source>
</evidence>
<dbReference type="SMART" id="SM00091">
    <property type="entry name" value="PAS"/>
    <property type="match status" value="1"/>
</dbReference>
<evidence type="ECO:0000256" key="6">
    <source>
        <dbReference type="SAM" id="MobiDB-lite"/>
    </source>
</evidence>
<comment type="catalytic activity">
    <reaction evidence="1">
        <text>ATP + protein L-histidine = ADP + protein N-phospho-L-histidine.</text>
        <dbReference type="EC" id="2.7.13.3"/>
    </reaction>
</comment>
<dbReference type="InterPro" id="IPR035965">
    <property type="entry name" value="PAS-like_dom_sf"/>
</dbReference>
<keyword evidence="4" id="KW-0902">Two-component regulatory system</keyword>
<dbReference type="SUPFAM" id="SSF47384">
    <property type="entry name" value="Homodimeric domain of signal transducing histidine kinase"/>
    <property type="match status" value="1"/>
</dbReference>
<dbReference type="Gene3D" id="3.30.565.10">
    <property type="entry name" value="Histidine kinase-like ATPase, C-terminal domain"/>
    <property type="match status" value="1"/>
</dbReference>
<dbReference type="InterPro" id="IPR001789">
    <property type="entry name" value="Sig_transdc_resp-reg_receiver"/>
</dbReference>
<dbReference type="Gene3D" id="1.10.287.130">
    <property type="match status" value="1"/>
</dbReference>
<dbReference type="Gene3D" id="3.40.50.2300">
    <property type="match status" value="1"/>
</dbReference>
<dbReference type="CDD" id="cd17546">
    <property type="entry name" value="REC_hyHK_CKI1_RcsC-like"/>
    <property type="match status" value="1"/>
</dbReference>
<dbReference type="EC" id="2.7.13.3" evidence="2"/>